<protein>
    <recommendedName>
        <fullName evidence="2">VPS9 domain-containing protein</fullName>
    </recommendedName>
</protein>
<proteinExistence type="predicted"/>
<dbReference type="InterPro" id="IPR045046">
    <property type="entry name" value="Vps9-like"/>
</dbReference>
<dbReference type="Pfam" id="PF18151">
    <property type="entry name" value="DUF5601"/>
    <property type="match status" value="1"/>
</dbReference>
<feature type="compositionally biased region" description="Basic and acidic residues" evidence="1">
    <location>
        <begin position="441"/>
        <end position="463"/>
    </location>
</feature>
<dbReference type="GO" id="GO:0005085">
    <property type="term" value="F:guanyl-nucleotide exchange factor activity"/>
    <property type="evidence" value="ECO:0007669"/>
    <property type="project" value="UniProtKB-ARBA"/>
</dbReference>
<evidence type="ECO:0000313" key="3">
    <source>
        <dbReference type="EMBL" id="KAL0912183.1"/>
    </source>
</evidence>
<dbReference type="Gene3D" id="1.20.1050.80">
    <property type="entry name" value="VPS9 domain"/>
    <property type="match status" value="1"/>
</dbReference>
<accession>A0ABD0UHF7</accession>
<dbReference type="Pfam" id="PF02204">
    <property type="entry name" value="VPS9"/>
    <property type="match status" value="1"/>
</dbReference>
<reference evidence="3 4" key="1">
    <citation type="journal article" date="2024" name="Plant Biotechnol. J.">
        <title>Dendrobium thyrsiflorum genome and its molecular insights into genes involved in important horticultural traits.</title>
        <authorList>
            <person name="Chen B."/>
            <person name="Wang J.Y."/>
            <person name="Zheng P.J."/>
            <person name="Li K.L."/>
            <person name="Liang Y.M."/>
            <person name="Chen X.F."/>
            <person name="Zhang C."/>
            <person name="Zhao X."/>
            <person name="He X."/>
            <person name="Zhang G.Q."/>
            <person name="Liu Z.J."/>
            <person name="Xu Q."/>
        </authorList>
    </citation>
    <scope>NUCLEOTIDE SEQUENCE [LARGE SCALE GENOMIC DNA]</scope>
    <source>
        <strain evidence="3">GZMU011</strain>
    </source>
</reference>
<sequence>MDGGGASDAFSASTAPLAWHDFLERMRHPSAADFVKSIKSFIVSFSNRAPDPEKDHADVQLFLANMEDAFRAHMLWAGSSEEELESAGEGLEKYVMTKLFNRAFASLPEDVQHDEELFEKTALLQQFVRPENLDIKPAFQNETSWLLAQKELQKINMYKAPRDKLVCILNCCRVINNLLLNVSIASNANPPGADEFLPVLIYVTIKLYSNLVYIQRYRRETRLVAEAAYFFTNILSAESFVWNLNGESLSMEETEFQKKMESARAQLLGLSTDTIHHRNKTTENVTERITDGSKSQGEAVYASKENRDLGRAQLIASRPAISDLEKKGVAELLKDGELTENFKEYPYLYANAGDLTVDDVESLLSCYKKLVLKYVCLSKGMGISASYIGEPNSQLDEKLENTGGLFEVAKGKVSNGKYSGSRTISDSSTITADDVALKLTPHDTDSQKDDAATEEINNIKDLRSGTVDDNSNDNTTMAVDDVEPKVDDPVALTSTK</sequence>
<organism evidence="3 4">
    <name type="scientific">Dendrobium thyrsiflorum</name>
    <name type="common">Pinecone-like raceme dendrobium</name>
    <name type="synonym">Orchid</name>
    <dbReference type="NCBI Taxonomy" id="117978"/>
    <lineage>
        <taxon>Eukaryota</taxon>
        <taxon>Viridiplantae</taxon>
        <taxon>Streptophyta</taxon>
        <taxon>Embryophyta</taxon>
        <taxon>Tracheophyta</taxon>
        <taxon>Spermatophyta</taxon>
        <taxon>Magnoliopsida</taxon>
        <taxon>Liliopsida</taxon>
        <taxon>Asparagales</taxon>
        <taxon>Orchidaceae</taxon>
        <taxon>Epidendroideae</taxon>
        <taxon>Malaxideae</taxon>
        <taxon>Dendrobiinae</taxon>
        <taxon>Dendrobium</taxon>
    </lineage>
</organism>
<feature type="compositionally biased region" description="Polar residues" evidence="1">
    <location>
        <begin position="467"/>
        <end position="477"/>
    </location>
</feature>
<dbReference type="Gene3D" id="1.10.246.120">
    <property type="match status" value="1"/>
</dbReference>
<dbReference type="InterPro" id="IPR003123">
    <property type="entry name" value="VPS9"/>
</dbReference>
<feature type="region of interest" description="Disordered" evidence="1">
    <location>
        <begin position="441"/>
        <end position="496"/>
    </location>
</feature>
<dbReference type="Proteomes" id="UP001552299">
    <property type="component" value="Unassembled WGS sequence"/>
</dbReference>
<dbReference type="PROSITE" id="PS51205">
    <property type="entry name" value="VPS9"/>
    <property type="match status" value="1"/>
</dbReference>
<dbReference type="AlphaFoldDB" id="A0ABD0UHF7"/>
<dbReference type="SMART" id="SM00167">
    <property type="entry name" value="VPS9"/>
    <property type="match status" value="1"/>
</dbReference>
<dbReference type="SUPFAM" id="SSF109993">
    <property type="entry name" value="VPS9 domain"/>
    <property type="match status" value="1"/>
</dbReference>
<dbReference type="PANTHER" id="PTHR23101">
    <property type="entry name" value="RAB GDP/GTP EXCHANGE FACTOR"/>
    <property type="match status" value="1"/>
</dbReference>
<dbReference type="PANTHER" id="PTHR23101:SF25">
    <property type="entry name" value="GTPASE-ACTIVATING PROTEIN AND VPS9 DOMAIN-CONTAINING PROTEIN 1"/>
    <property type="match status" value="1"/>
</dbReference>
<keyword evidence="4" id="KW-1185">Reference proteome</keyword>
<dbReference type="InterPro" id="IPR041545">
    <property type="entry name" value="DUF5601"/>
</dbReference>
<dbReference type="EMBL" id="JANQDX010000014">
    <property type="protein sequence ID" value="KAL0912183.1"/>
    <property type="molecule type" value="Genomic_DNA"/>
</dbReference>
<name>A0ABD0UHF7_DENTH</name>
<evidence type="ECO:0000259" key="2">
    <source>
        <dbReference type="PROSITE" id="PS51205"/>
    </source>
</evidence>
<dbReference type="InterPro" id="IPR037191">
    <property type="entry name" value="VPS9_dom_sf"/>
</dbReference>
<evidence type="ECO:0000313" key="4">
    <source>
        <dbReference type="Proteomes" id="UP001552299"/>
    </source>
</evidence>
<dbReference type="FunFam" id="1.20.1050.80:FF:000007">
    <property type="entry name" value="Vacuolar protein sorting-associated protein 9A"/>
    <property type="match status" value="1"/>
</dbReference>
<feature type="domain" description="VPS9" evidence="2">
    <location>
        <begin position="111"/>
        <end position="250"/>
    </location>
</feature>
<evidence type="ECO:0000256" key="1">
    <source>
        <dbReference type="SAM" id="MobiDB-lite"/>
    </source>
</evidence>
<comment type="caution">
    <text evidence="3">The sequence shown here is derived from an EMBL/GenBank/DDBJ whole genome shotgun (WGS) entry which is preliminary data.</text>
</comment>
<gene>
    <name evidence="3" type="ORF">M5K25_018141</name>
</gene>